<name>A0AAF1B1E2_DAUCS</name>
<organism evidence="2 3">
    <name type="scientific">Daucus carota subsp. sativus</name>
    <name type="common">Carrot</name>
    <dbReference type="NCBI Taxonomy" id="79200"/>
    <lineage>
        <taxon>Eukaryota</taxon>
        <taxon>Viridiplantae</taxon>
        <taxon>Streptophyta</taxon>
        <taxon>Embryophyta</taxon>
        <taxon>Tracheophyta</taxon>
        <taxon>Spermatophyta</taxon>
        <taxon>Magnoliopsida</taxon>
        <taxon>eudicotyledons</taxon>
        <taxon>Gunneridae</taxon>
        <taxon>Pentapetalae</taxon>
        <taxon>asterids</taxon>
        <taxon>campanulids</taxon>
        <taxon>Apiales</taxon>
        <taxon>Apiaceae</taxon>
        <taxon>Apioideae</taxon>
        <taxon>Scandiceae</taxon>
        <taxon>Daucinae</taxon>
        <taxon>Daucus</taxon>
        <taxon>Daucus sect. Daucus</taxon>
    </lineage>
</organism>
<dbReference type="InterPro" id="IPR012337">
    <property type="entry name" value="RNaseH-like_sf"/>
</dbReference>
<proteinExistence type="predicted"/>
<evidence type="ECO:0000313" key="3">
    <source>
        <dbReference type="Proteomes" id="UP000077755"/>
    </source>
</evidence>
<keyword evidence="3" id="KW-1185">Reference proteome</keyword>
<evidence type="ECO:0000313" key="2">
    <source>
        <dbReference type="EMBL" id="WOH00352.1"/>
    </source>
</evidence>
<dbReference type="Gene3D" id="3.30.420.10">
    <property type="entry name" value="Ribonuclease H-like superfamily/Ribonuclease H"/>
    <property type="match status" value="1"/>
</dbReference>
<protein>
    <recommendedName>
        <fullName evidence="1">Integrase catalytic domain-containing protein</fullName>
    </recommendedName>
</protein>
<gene>
    <name evidence="2" type="ORF">DCAR_0519711</name>
</gene>
<evidence type="ECO:0000259" key="1">
    <source>
        <dbReference type="PROSITE" id="PS50994"/>
    </source>
</evidence>
<dbReference type="Proteomes" id="UP000077755">
    <property type="component" value="Chromosome 5"/>
</dbReference>
<dbReference type="AlphaFoldDB" id="A0AAF1B1E2"/>
<dbReference type="SUPFAM" id="SSF53098">
    <property type="entry name" value="Ribonuclease H-like"/>
    <property type="match status" value="1"/>
</dbReference>
<dbReference type="InterPro" id="IPR036397">
    <property type="entry name" value="RNaseH_sf"/>
</dbReference>
<dbReference type="GO" id="GO:0015074">
    <property type="term" value="P:DNA integration"/>
    <property type="evidence" value="ECO:0007669"/>
    <property type="project" value="InterPro"/>
</dbReference>
<accession>A0AAF1B1E2</accession>
<dbReference type="PANTHER" id="PTHR48475">
    <property type="entry name" value="RIBONUCLEASE H"/>
    <property type="match status" value="1"/>
</dbReference>
<dbReference type="EMBL" id="CP093347">
    <property type="protein sequence ID" value="WOH00352.1"/>
    <property type="molecule type" value="Genomic_DNA"/>
</dbReference>
<dbReference type="PROSITE" id="PS50994">
    <property type="entry name" value="INTEGRASE"/>
    <property type="match status" value="1"/>
</dbReference>
<dbReference type="Pfam" id="PF00665">
    <property type="entry name" value="rve"/>
    <property type="match status" value="1"/>
</dbReference>
<feature type="domain" description="Integrase catalytic" evidence="1">
    <location>
        <begin position="1"/>
        <end position="131"/>
    </location>
</feature>
<reference evidence="2" key="2">
    <citation type="submission" date="2022-03" db="EMBL/GenBank/DDBJ databases">
        <title>Draft title - Genomic analysis of global carrot germplasm unveils the trajectory of domestication and the origin of high carotenoid orange carrot.</title>
        <authorList>
            <person name="Iorizzo M."/>
            <person name="Ellison S."/>
            <person name="Senalik D."/>
            <person name="Macko-Podgorni A."/>
            <person name="Grzebelus D."/>
            <person name="Bostan H."/>
            <person name="Rolling W."/>
            <person name="Curaba J."/>
            <person name="Simon P."/>
        </authorList>
    </citation>
    <scope>NUCLEOTIDE SEQUENCE</scope>
    <source>
        <tissue evidence="2">Leaf</tissue>
    </source>
</reference>
<dbReference type="InterPro" id="IPR001584">
    <property type="entry name" value="Integrase_cat-core"/>
</dbReference>
<dbReference type="PANTHER" id="PTHR48475:SF2">
    <property type="entry name" value="RIBONUCLEASE H"/>
    <property type="match status" value="1"/>
</dbReference>
<dbReference type="GO" id="GO:0003676">
    <property type="term" value="F:nucleic acid binding"/>
    <property type="evidence" value="ECO:0007669"/>
    <property type="project" value="InterPro"/>
</dbReference>
<sequence>MTDYFSKWIEAEAYRQVTSREVISFIKKNILCKFGVPSEIVCDNGSQFISDKTEAFCKKYNISLIKSTPRYPQANGQAESSNKIIINNLKKRLTSHKGRWAEELPWVLWSDRTTPKASTGQTPFSLVYGTEAVLPTEVVMPTARYGLLTQETNLAELNHDLDTVDELREAANLRLAAYHQQVARGYNKHVHIRMFKVGDMVLRKTFQNTMDPTAGKFADTWEGPYLIDAVVGNGAYRLSTIEGTQIPRSWNALHLKPYHV</sequence>
<reference evidence="2" key="1">
    <citation type="journal article" date="2016" name="Nat. Genet.">
        <title>A high-quality carrot genome assembly provides new insights into carotenoid accumulation and asterid genome evolution.</title>
        <authorList>
            <person name="Iorizzo M."/>
            <person name="Ellison S."/>
            <person name="Senalik D."/>
            <person name="Zeng P."/>
            <person name="Satapoomin P."/>
            <person name="Huang J."/>
            <person name="Bowman M."/>
            <person name="Iovene M."/>
            <person name="Sanseverino W."/>
            <person name="Cavagnaro P."/>
            <person name="Yildiz M."/>
            <person name="Macko-Podgorni A."/>
            <person name="Moranska E."/>
            <person name="Grzebelus E."/>
            <person name="Grzebelus D."/>
            <person name="Ashrafi H."/>
            <person name="Zheng Z."/>
            <person name="Cheng S."/>
            <person name="Spooner D."/>
            <person name="Van Deynze A."/>
            <person name="Simon P."/>
        </authorList>
    </citation>
    <scope>NUCLEOTIDE SEQUENCE</scope>
    <source>
        <tissue evidence="2">Leaf</tissue>
    </source>
</reference>